<evidence type="ECO:0000256" key="1">
    <source>
        <dbReference type="ARBA" id="ARBA00022737"/>
    </source>
</evidence>
<dbReference type="Gene3D" id="1.10.260.40">
    <property type="entry name" value="lambda repressor-like DNA-binding domains"/>
    <property type="match status" value="1"/>
</dbReference>
<keyword evidence="1" id="KW-0677">Repeat</keyword>
<dbReference type="SUPFAM" id="SSF47413">
    <property type="entry name" value="lambda repressor-like DNA-binding domains"/>
    <property type="match status" value="1"/>
</dbReference>
<evidence type="ECO:0000256" key="3">
    <source>
        <dbReference type="ARBA" id="ARBA00023125"/>
    </source>
</evidence>
<reference evidence="7 8" key="1">
    <citation type="submission" date="2016-10" db="EMBL/GenBank/DDBJ databases">
        <authorList>
            <person name="de Groot N.N."/>
        </authorList>
    </citation>
    <scope>NUCLEOTIDE SEQUENCE [LARGE SCALE GENOMIC DNA]</scope>
    <source>
        <strain evidence="7 8">AR40</strain>
    </source>
</reference>
<dbReference type="OrthoDB" id="9801008at2"/>
<dbReference type="Gene3D" id="1.25.40.10">
    <property type="entry name" value="Tetratricopeptide repeat domain"/>
    <property type="match status" value="2"/>
</dbReference>
<dbReference type="SMART" id="SM00530">
    <property type="entry name" value="HTH_XRE"/>
    <property type="match status" value="1"/>
</dbReference>
<evidence type="ECO:0000313" key="7">
    <source>
        <dbReference type="EMBL" id="SER31012.1"/>
    </source>
</evidence>
<dbReference type="InterPro" id="IPR010982">
    <property type="entry name" value="Lambda_DNA-bd_dom_sf"/>
</dbReference>
<dbReference type="Proteomes" id="UP000182584">
    <property type="component" value="Unassembled WGS sequence"/>
</dbReference>
<dbReference type="InterPro" id="IPR019734">
    <property type="entry name" value="TPR_rpt"/>
</dbReference>
<dbReference type="Pfam" id="PF07719">
    <property type="entry name" value="TPR_2"/>
    <property type="match status" value="1"/>
</dbReference>
<dbReference type="SUPFAM" id="SSF48452">
    <property type="entry name" value="TPR-like"/>
    <property type="match status" value="1"/>
</dbReference>
<dbReference type="EMBL" id="FOGJ01000004">
    <property type="protein sequence ID" value="SER31012.1"/>
    <property type="molecule type" value="Genomic_DNA"/>
</dbReference>
<keyword evidence="5" id="KW-0175">Coiled coil</keyword>
<name>A0A1H9N518_BUTFI</name>
<feature type="coiled-coil region" evidence="5">
    <location>
        <begin position="290"/>
        <end position="324"/>
    </location>
</feature>
<dbReference type="Pfam" id="PF13174">
    <property type="entry name" value="TPR_6"/>
    <property type="match status" value="1"/>
</dbReference>
<protein>
    <submittedName>
        <fullName evidence="7">Transcriptional regulator, contains XRE-family HTH domain</fullName>
    </submittedName>
</protein>
<evidence type="ECO:0000259" key="6">
    <source>
        <dbReference type="PROSITE" id="PS50943"/>
    </source>
</evidence>
<sequence length="343" mass="39938">MIGKQIKYFRLQKQAKQEELAEYLGVSYQAVSKWETGASDPDISLLPGIAIFFGISIDELFELPYEEQMKRIENMMWNERRISPDTFDQAISFLEERLKLDPKDLRAIGNLASLYNHRARSDHELASDYAQKVLEMDPDDKGGWVDFLEASGGVCGDEWYDNHFEVIRFFEDLLIKYPGNYSCLYALLENLIADGRYDEALPYIEQIKKVKKNHQYLFYTGDVAFGKGHTEEAKEIWEKMIKEFPDIWQAHCCLGDGYAKLGMYDEAIAAYEKSYDMQKKPRIVEGLCSMAQLHEAHKEYDKAIKDYQRLIDNLKEDYDVTDGEQVDRYVREIARLKGIKKSN</sequence>
<dbReference type="PANTHER" id="PTHR46558">
    <property type="entry name" value="TRACRIPTIONAL REGULATORY PROTEIN-RELATED-RELATED"/>
    <property type="match status" value="1"/>
</dbReference>
<dbReference type="RefSeq" id="WP_074754546.1">
    <property type="nucleotide sequence ID" value="NZ_FOGJ01000004.1"/>
</dbReference>
<dbReference type="PANTHER" id="PTHR46558:SF11">
    <property type="entry name" value="HTH-TYPE TRANSCRIPTIONAL REGULATOR XRE"/>
    <property type="match status" value="1"/>
</dbReference>
<gene>
    <name evidence="7" type="ORF">SAMN04487884_10448</name>
</gene>
<evidence type="ECO:0000256" key="5">
    <source>
        <dbReference type="SAM" id="Coils"/>
    </source>
</evidence>
<dbReference type="InterPro" id="IPR001387">
    <property type="entry name" value="Cro/C1-type_HTH"/>
</dbReference>
<dbReference type="PROSITE" id="PS50943">
    <property type="entry name" value="HTH_CROC1"/>
    <property type="match status" value="1"/>
</dbReference>
<feature type="repeat" description="TPR" evidence="4">
    <location>
        <begin position="248"/>
        <end position="281"/>
    </location>
</feature>
<evidence type="ECO:0000256" key="4">
    <source>
        <dbReference type="PROSITE-ProRule" id="PRU00339"/>
    </source>
</evidence>
<accession>A0A1H9N518</accession>
<keyword evidence="2 4" id="KW-0802">TPR repeat</keyword>
<dbReference type="AlphaFoldDB" id="A0A1H9N518"/>
<dbReference type="GO" id="GO:0003677">
    <property type="term" value="F:DNA binding"/>
    <property type="evidence" value="ECO:0007669"/>
    <property type="project" value="UniProtKB-KW"/>
</dbReference>
<dbReference type="Pfam" id="PF01381">
    <property type="entry name" value="HTH_3"/>
    <property type="match status" value="1"/>
</dbReference>
<evidence type="ECO:0000256" key="2">
    <source>
        <dbReference type="ARBA" id="ARBA00022803"/>
    </source>
</evidence>
<dbReference type="CDD" id="cd00093">
    <property type="entry name" value="HTH_XRE"/>
    <property type="match status" value="1"/>
</dbReference>
<dbReference type="InterPro" id="IPR011990">
    <property type="entry name" value="TPR-like_helical_dom_sf"/>
</dbReference>
<organism evidence="7 8">
    <name type="scientific">Butyrivibrio fibrisolvens</name>
    <dbReference type="NCBI Taxonomy" id="831"/>
    <lineage>
        <taxon>Bacteria</taxon>
        <taxon>Bacillati</taxon>
        <taxon>Bacillota</taxon>
        <taxon>Clostridia</taxon>
        <taxon>Lachnospirales</taxon>
        <taxon>Lachnospiraceae</taxon>
        <taxon>Butyrivibrio</taxon>
    </lineage>
</organism>
<dbReference type="SMART" id="SM00028">
    <property type="entry name" value="TPR"/>
    <property type="match status" value="4"/>
</dbReference>
<proteinExistence type="predicted"/>
<feature type="domain" description="HTH cro/C1-type" evidence="6">
    <location>
        <begin position="6"/>
        <end position="60"/>
    </location>
</feature>
<evidence type="ECO:0000313" key="8">
    <source>
        <dbReference type="Proteomes" id="UP000182584"/>
    </source>
</evidence>
<keyword evidence="3" id="KW-0238">DNA-binding</keyword>
<dbReference type="InterPro" id="IPR013105">
    <property type="entry name" value="TPR_2"/>
</dbReference>
<dbReference type="PROSITE" id="PS50005">
    <property type="entry name" value="TPR"/>
    <property type="match status" value="1"/>
</dbReference>